<name>A0A8H7NF88_BIOOC</name>
<sequence>MGYSSDSERPVKRFKSSQPFTHPPIAALHDGPQPIPAAQDLALPNGILIRSQQDAIAAVAAGPSPIDNRWPWMSPRAGSRSLTLLDLMDHRRVGIYPSTTIVPRTTSTPLPYPWLIHRLLLIVLVYPTVELSRCQPCAHSPSPSVVSPQ</sequence>
<evidence type="ECO:0000313" key="2">
    <source>
        <dbReference type="EMBL" id="KAF9754778.1"/>
    </source>
</evidence>
<feature type="compositionally biased region" description="Basic and acidic residues" evidence="1">
    <location>
        <begin position="1"/>
        <end position="11"/>
    </location>
</feature>
<dbReference type="EMBL" id="JADCTT010000003">
    <property type="protein sequence ID" value="KAF9754778.1"/>
    <property type="molecule type" value="Genomic_DNA"/>
</dbReference>
<accession>A0A8H7NF88</accession>
<gene>
    <name evidence="2" type="ORF">IM811_010219</name>
</gene>
<protein>
    <submittedName>
        <fullName evidence="2">Uncharacterized protein</fullName>
    </submittedName>
</protein>
<reference evidence="2" key="1">
    <citation type="submission" date="2020-10" db="EMBL/GenBank/DDBJ databases">
        <title>High-Quality Genome Resource of Clonostachys rosea strain S41 by Oxford Nanopore Long-Read Sequencing.</title>
        <authorList>
            <person name="Wang H."/>
        </authorList>
    </citation>
    <scope>NUCLEOTIDE SEQUENCE</scope>
    <source>
        <strain evidence="2">S41</strain>
    </source>
</reference>
<dbReference type="AlphaFoldDB" id="A0A8H7NF88"/>
<organism evidence="2 3">
    <name type="scientific">Bionectria ochroleuca</name>
    <name type="common">Gliocladium roseum</name>
    <dbReference type="NCBI Taxonomy" id="29856"/>
    <lineage>
        <taxon>Eukaryota</taxon>
        <taxon>Fungi</taxon>
        <taxon>Dikarya</taxon>
        <taxon>Ascomycota</taxon>
        <taxon>Pezizomycotina</taxon>
        <taxon>Sordariomycetes</taxon>
        <taxon>Hypocreomycetidae</taxon>
        <taxon>Hypocreales</taxon>
        <taxon>Bionectriaceae</taxon>
        <taxon>Clonostachys</taxon>
    </lineage>
</organism>
<proteinExistence type="predicted"/>
<comment type="caution">
    <text evidence="2">The sequence shown here is derived from an EMBL/GenBank/DDBJ whole genome shotgun (WGS) entry which is preliminary data.</text>
</comment>
<evidence type="ECO:0000313" key="3">
    <source>
        <dbReference type="Proteomes" id="UP000616885"/>
    </source>
</evidence>
<evidence type="ECO:0000256" key="1">
    <source>
        <dbReference type="SAM" id="MobiDB-lite"/>
    </source>
</evidence>
<dbReference type="Proteomes" id="UP000616885">
    <property type="component" value="Unassembled WGS sequence"/>
</dbReference>
<feature type="region of interest" description="Disordered" evidence="1">
    <location>
        <begin position="1"/>
        <end position="26"/>
    </location>
</feature>